<evidence type="ECO:0000313" key="2">
    <source>
        <dbReference type="EMBL" id="MFC0226917.1"/>
    </source>
</evidence>
<reference evidence="2 3" key="1">
    <citation type="submission" date="2024-09" db="EMBL/GenBank/DDBJ databases">
        <authorList>
            <person name="Sun Q."/>
            <person name="Mori K."/>
        </authorList>
    </citation>
    <scope>NUCLEOTIDE SEQUENCE [LARGE SCALE GENOMIC DNA]</scope>
    <source>
        <strain evidence="2 3">CCM 8626</strain>
    </source>
</reference>
<evidence type="ECO:0000313" key="3">
    <source>
        <dbReference type="Proteomes" id="UP001589792"/>
    </source>
</evidence>
<comment type="caution">
    <text evidence="2">The sequence shown here is derived from an EMBL/GenBank/DDBJ whole genome shotgun (WGS) entry which is preliminary data.</text>
</comment>
<keyword evidence="1" id="KW-0732">Signal</keyword>
<organism evidence="2 3">
    <name type="scientific">Serratia aquatilis</name>
    <dbReference type="NCBI Taxonomy" id="1737515"/>
    <lineage>
        <taxon>Bacteria</taxon>
        <taxon>Pseudomonadati</taxon>
        <taxon>Pseudomonadota</taxon>
        <taxon>Gammaproteobacteria</taxon>
        <taxon>Enterobacterales</taxon>
        <taxon>Yersiniaceae</taxon>
        <taxon>Serratia</taxon>
    </lineage>
</organism>
<feature type="chain" id="PRO_5045336749" description="Fimbrial protein" evidence="1">
    <location>
        <begin position="25"/>
        <end position="333"/>
    </location>
</feature>
<name>A0ABV6ED41_9GAMM</name>
<feature type="signal peptide" evidence="1">
    <location>
        <begin position="1"/>
        <end position="24"/>
    </location>
</feature>
<gene>
    <name evidence="2" type="ORF">ACFFJ3_10455</name>
</gene>
<keyword evidence="3" id="KW-1185">Reference proteome</keyword>
<sequence length="333" mass="36313">MKVISNLFRLLMASLLVLGTPVWAGITYNASVSDCAVIKLSPTQWRAKFTYKIVEDSNIDSWPNVFSMVQPRLNSAGKADPVNTVVLNYSNLQFSKPSIKLGTIYLAQLFFEGNPDPEVIKETSTVSIDFTTDTGGYPALRLLVRFYSYLVPYYIATSGCYSNNEELPPIEEIDPPEPAFQLKSAAWELDTVDTGDLPETTAPGEGYTAAIKNVANNNLCVSYVTAGVKNKNYALSVTNGASQYGGRNLFVMNGPAGSQLPYNLRLISNDGVAGKDFAFPSGSAKYITLSQAASSVEKRSEMCWTPQVNLFRSSQTKGGLHMDTVNFIITPQA</sequence>
<accession>A0ABV6ED41</accession>
<protein>
    <recommendedName>
        <fullName evidence="4">Fimbrial protein</fullName>
    </recommendedName>
</protein>
<dbReference type="Proteomes" id="UP001589792">
    <property type="component" value="Unassembled WGS sequence"/>
</dbReference>
<proteinExistence type="predicted"/>
<evidence type="ECO:0008006" key="4">
    <source>
        <dbReference type="Google" id="ProtNLM"/>
    </source>
</evidence>
<evidence type="ECO:0000256" key="1">
    <source>
        <dbReference type="SAM" id="SignalP"/>
    </source>
</evidence>
<dbReference type="RefSeq" id="WP_380674953.1">
    <property type="nucleotide sequence ID" value="NZ_CP173186.1"/>
</dbReference>
<dbReference type="EMBL" id="JBHLXG010000008">
    <property type="protein sequence ID" value="MFC0226917.1"/>
    <property type="molecule type" value="Genomic_DNA"/>
</dbReference>